<evidence type="ECO:0000313" key="2">
    <source>
        <dbReference type="Proteomes" id="UP000007517"/>
    </source>
</evidence>
<name>H6RVY3_BLASD</name>
<dbReference type="KEGG" id="bsd:BLASA_5039"/>
<dbReference type="HOGENOM" id="CLU_168886_0_0_11"/>
<dbReference type="EMBL" id="FO117623">
    <property type="protein sequence ID" value="CCG05813.1"/>
    <property type="molecule type" value="Genomic_DNA"/>
</dbReference>
<accession>H6RVY3</accession>
<dbReference type="RefSeq" id="WP_014378674.1">
    <property type="nucleotide sequence ID" value="NC_016943.1"/>
</dbReference>
<organism evidence="1 2">
    <name type="scientific">Blastococcus saxobsidens (strain DD2)</name>
    <dbReference type="NCBI Taxonomy" id="1146883"/>
    <lineage>
        <taxon>Bacteria</taxon>
        <taxon>Bacillati</taxon>
        <taxon>Actinomycetota</taxon>
        <taxon>Actinomycetes</taxon>
        <taxon>Geodermatophilales</taxon>
        <taxon>Geodermatophilaceae</taxon>
        <taxon>Blastococcus</taxon>
    </lineage>
</organism>
<keyword evidence="2" id="KW-1185">Reference proteome</keyword>
<dbReference type="AlphaFoldDB" id="H6RVY3"/>
<reference evidence="2" key="2">
    <citation type="submission" date="2012-02" db="EMBL/GenBank/DDBJ databases">
        <title>Complete genome sequence of Blastococcus saxobsidens strain DD2.</title>
        <authorList>
            <person name="Genoscope."/>
        </authorList>
    </citation>
    <scope>NUCLEOTIDE SEQUENCE [LARGE SCALE GENOMIC DNA]</scope>
    <source>
        <strain evidence="2">DD2</strain>
    </source>
</reference>
<dbReference type="STRING" id="1146883.BLASA_5039"/>
<sequence>MRFETTPRFDSDYKDLKAEHKRQFREVLPDFIRACDAYAEAYAVSRDKDAVKEKVPAYRWPAALRVSPMKSAPGIWEMTWSFASPDGRATFEFVSDDQGLILRWRRIGDHSIYKRP</sequence>
<gene>
    <name evidence="1" type="ordered locus">BLASA_5039</name>
</gene>
<dbReference type="eggNOG" id="ENOG50338YK">
    <property type="taxonomic scope" value="Bacteria"/>
</dbReference>
<reference evidence="1 2" key="1">
    <citation type="journal article" date="2012" name="J. Bacteriol.">
        <title>Genome Sequence of Blastococcus saxobsidens DD2, a Stone-Inhabiting Bacterium.</title>
        <authorList>
            <person name="Chouaia B."/>
            <person name="Crotti E."/>
            <person name="Brusetti L."/>
            <person name="Daffonchio D."/>
            <person name="Essoussi I."/>
            <person name="Nouioui I."/>
            <person name="Sbissi I."/>
            <person name="Ghodhbane-Gtari F."/>
            <person name="Gtari M."/>
            <person name="Vacherie B."/>
            <person name="Barbe V."/>
            <person name="Medigue C."/>
            <person name="Gury J."/>
            <person name="Pujic P."/>
            <person name="Normand P."/>
        </authorList>
    </citation>
    <scope>NUCLEOTIDE SEQUENCE [LARGE SCALE GENOMIC DNA]</scope>
    <source>
        <strain evidence="1 2">DD2</strain>
    </source>
</reference>
<protein>
    <submittedName>
        <fullName evidence="1">Uncharacterized protein</fullName>
    </submittedName>
</protein>
<dbReference type="OrthoDB" id="3215594at2"/>
<evidence type="ECO:0000313" key="1">
    <source>
        <dbReference type="EMBL" id="CCG05813.1"/>
    </source>
</evidence>
<proteinExistence type="predicted"/>
<dbReference type="Proteomes" id="UP000007517">
    <property type="component" value="Chromosome"/>
</dbReference>